<dbReference type="EC" id="2.7.7.65" evidence="1"/>
<dbReference type="SMART" id="SM00267">
    <property type="entry name" value="GGDEF"/>
    <property type="match status" value="1"/>
</dbReference>
<dbReference type="InterPro" id="IPR050469">
    <property type="entry name" value="Diguanylate_Cyclase"/>
</dbReference>
<name>A0A1C3CY39_9GAMM</name>
<dbReference type="OrthoDB" id="9812260at2"/>
<proteinExistence type="predicted"/>
<comment type="catalytic activity">
    <reaction evidence="2">
        <text>2 GTP = 3',3'-c-di-GMP + 2 diphosphate</text>
        <dbReference type="Rhea" id="RHEA:24898"/>
        <dbReference type="ChEBI" id="CHEBI:33019"/>
        <dbReference type="ChEBI" id="CHEBI:37565"/>
        <dbReference type="ChEBI" id="CHEBI:58805"/>
        <dbReference type="EC" id="2.7.7.65"/>
    </reaction>
</comment>
<sequence>MMLNDNPIFNISPIPLWLEDFSDIKKQLDTWRKQGVQDLRQYLFENPSLVVESTQKIKILNVNARTLELYEAHHFNHLCENLDQIFQQDMLNTHINELVELWEGKTHFSNTAVNYTLNGKRLDIQLRCIILPEHEHDWSQVLISTENITPYRDACRLEEKNRQLAESRFNFSPTSLWVEDFSSIKTRLDQLKKIGIEDFTTFLDVHPDFIQQCIKEIIITDVNQATLNLFCATDKATLLQNIHKVFSHEMTQTFRCQLLDLWNGKIHHQHEAVNYALDGSIRHVLLQFTVFPGFEDTWSTVQVALVDITARKKAENYLEYLGKHDVLTKLYNRTFYTEEINRLERSMQRPISCIFIDLNGLKEVNDLYGHDAGDELLRRMGNVLNQLIQNTQYTASRIGGDEFVVLLPNADEPSLKNCLDSLHELMYIDNQYNSTIPISLSLGHASSTLGERIEDTLKRADAAMYLQKKAYYMRLKPL</sequence>
<evidence type="ECO:0000256" key="2">
    <source>
        <dbReference type="ARBA" id="ARBA00034247"/>
    </source>
</evidence>
<dbReference type="InterPro" id="IPR029787">
    <property type="entry name" value="Nucleotide_cyclase"/>
</dbReference>
<dbReference type="STRING" id="1891224.BBP83_03990"/>
<protein>
    <recommendedName>
        <fullName evidence="1">diguanylate cyclase</fullName>
        <ecNumber evidence="1">2.7.7.65</ecNumber>
    </recommendedName>
</protein>
<dbReference type="PROSITE" id="PS50887">
    <property type="entry name" value="GGDEF"/>
    <property type="match status" value="1"/>
</dbReference>
<organism evidence="4 5">
    <name type="scientific">Acinetobacter celticus</name>
    <dbReference type="NCBI Taxonomy" id="1891224"/>
    <lineage>
        <taxon>Bacteria</taxon>
        <taxon>Pseudomonadati</taxon>
        <taxon>Pseudomonadota</taxon>
        <taxon>Gammaproteobacteria</taxon>
        <taxon>Moraxellales</taxon>
        <taxon>Moraxellaceae</taxon>
        <taxon>Acinetobacter</taxon>
    </lineage>
</organism>
<dbReference type="InterPro" id="IPR043128">
    <property type="entry name" value="Rev_trsase/Diguanyl_cyclase"/>
</dbReference>
<dbReference type="PANTHER" id="PTHR45138:SF9">
    <property type="entry name" value="DIGUANYLATE CYCLASE DGCM-RELATED"/>
    <property type="match status" value="1"/>
</dbReference>
<dbReference type="Proteomes" id="UP000186553">
    <property type="component" value="Unassembled WGS sequence"/>
</dbReference>
<dbReference type="InterPro" id="IPR000160">
    <property type="entry name" value="GGDEF_dom"/>
</dbReference>
<comment type="caution">
    <text evidence="4">The sequence shown here is derived from an EMBL/GenBank/DDBJ whole genome shotgun (WGS) entry which is preliminary data.</text>
</comment>
<dbReference type="SUPFAM" id="SSF55073">
    <property type="entry name" value="Nucleotide cyclase"/>
    <property type="match status" value="1"/>
</dbReference>
<evidence type="ECO:0000313" key="4">
    <source>
        <dbReference type="EMBL" id="ODA13557.1"/>
    </source>
</evidence>
<keyword evidence="4" id="KW-0808">Transferase</keyword>
<evidence type="ECO:0000259" key="3">
    <source>
        <dbReference type="PROSITE" id="PS50887"/>
    </source>
</evidence>
<feature type="domain" description="GGDEF" evidence="3">
    <location>
        <begin position="349"/>
        <end position="478"/>
    </location>
</feature>
<dbReference type="EMBL" id="MBDL01000008">
    <property type="protein sequence ID" value="ODA13557.1"/>
    <property type="molecule type" value="Genomic_DNA"/>
</dbReference>
<reference evidence="4 5" key="1">
    <citation type="submission" date="2016-07" db="EMBL/GenBank/DDBJ databases">
        <title>Acinetobacter sp. ANC 4603.</title>
        <authorList>
            <person name="Radolfova-Krizova L."/>
            <person name="Nemec A."/>
        </authorList>
    </citation>
    <scope>NUCLEOTIDE SEQUENCE [LARGE SCALE GENOMIC DNA]</scope>
    <source>
        <strain evidence="4 5">ANC 4603</strain>
    </source>
</reference>
<evidence type="ECO:0000313" key="5">
    <source>
        <dbReference type="Proteomes" id="UP000186553"/>
    </source>
</evidence>
<accession>A0A1C3CY39</accession>
<dbReference type="Gene3D" id="3.30.70.270">
    <property type="match status" value="1"/>
</dbReference>
<keyword evidence="4" id="KW-0418">Kinase</keyword>
<gene>
    <name evidence="4" type="ORF">BBP83_03990</name>
</gene>
<keyword evidence="5" id="KW-1185">Reference proteome</keyword>
<dbReference type="PANTHER" id="PTHR45138">
    <property type="entry name" value="REGULATORY COMPONENTS OF SENSORY TRANSDUCTION SYSTEM"/>
    <property type="match status" value="1"/>
</dbReference>
<dbReference type="Pfam" id="PF00990">
    <property type="entry name" value="GGDEF"/>
    <property type="match status" value="1"/>
</dbReference>
<dbReference type="AlphaFoldDB" id="A0A1C3CY39"/>
<dbReference type="Gene3D" id="3.30.450.20">
    <property type="entry name" value="PAS domain"/>
    <property type="match status" value="1"/>
</dbReference>
<dbReference type="GO" id="GO:0016301">
    <property type="term" value="F:kinase activity"/>
    <property type="evidence" value="ECO:0007669"/>
    <property type="project" value="UniProtKB-KW"/>
</dbReference>
<dbReference type="InterPro" id="IPR035965">
    <property type="entry name" value="PAS-like_dom_sf"/>
</dbReference>
<dbReference type="NCBIfam" id="TIGR00254">
    <property type="entry name" value="GGDEF"/>
    <property type="match status" value="1"/>
</dbReference>
<dbReference type="GO" id="GO:0052621">
    <property type="term" value="F:diguanylate cyclase activity"/>
    <property type="evidence" value="ECO:0007669"/>
    <property type="project" value="UniProtKB-EC"/>
</dbReference>
<dbReference type="RefSeq" id="WP_068886319.1">
    <property type="nucleotide sequence ID" value="NZ_CBCRUU010000001.1"/>
</dbReference>
<dbReference type="CDD" id="cd01949">
    <property type="entry name" value="GGDEF"/>
    <property type="match status" value="1"/>
</dbReference>
<evidence type="ECO:0000256" key="1">
    <source>
        <dbReference type="ARBA" id="ARBA00012528"/>
    </source>
</evidence>
<dbReference type="SUPFAM" id="SSF55785">
    <property type="entry name" value="PYP-like sensor domain (PAS domain)"/>
    <property type="match status" value="1"/>
</dbReference>